<dbReference type="InterPro" id="IPR008949">
    <property type="entry name" value="Isoprenoid_synthase_dom_sf"/>
</dbReference>
<protein>
    <submittedName>
        <fullName evidence="2">Phytoene/squalene synthetase</fullName>
    </submittedName>
</protein>
<gene>
    <name evidence="2" type="ORF">FHS48_001399</name>
</gene>
<reference evidence="2 3" key="1">
    <citation type="submission" date="2020-08" db="EMBL/GenBank/DDBJ databases">
        <title>Genomic Encyclopedia of Type Strains, Phase IV (KMG-IV): sequencing the most valuable type-strain genomes for metagenomic binning, comparative biology and taxonomic classification.</title>
        <authorList>
            <person name="Goeker M."/>
        </authorList>
    </citation>
    <scope>NUCLEOTIDE SEQUENCE [LARGE SCALE GENOMIC DNA]</scope>
    <source>
        <strain evidence="2 3">DSM 11590</strain>
    </source>
</reference>
<accession>A0A7X0DM74</accession>
<keyword evidence="1" id="KW-0472">Membrane</keyword>
<dbReference type="GO" id="GO:0016765">
    <property type="term" value="F:transferase activity, transferring alkyl or aryl (other than methyl) groups"/>
    <property type="evidence" value="ECO:0007669"/>
    <property type="project" value="UniProtKB-ARBA"/>
</dbReference>
<sequence length="268" mass="29204">MTLFNQSGQSKSAAAPCRLPVSSAGKTESDEAFPVAMLLARRHRPTVRRFYQLVRAADDLADAPGLPVPEKRAALSAFRQAASALPTQIAPCAEALIDAFAEDCANPPCPDWAATLHSARRSSAPVGRMLLILHDGDDQHAAAAADALCTALQLLNHIGDAEADRQTLGRSYLPLDWLREAGQDPAPVLARMLAETRPLLTAARPLIRQIRDPRLAFQAAVTLACADRLAGLLRRRRDWRQPPHFGFFSLSAAVGHGLFLFLRLRWRA</sequence>
<dbReference type="RefSeq" id="WP_221443408.1">
    <property type="nucleotide sequence ID" value="NZ_JACIIX010000004.1"/>
</dbReference>
<feature type="transmembrane region" description="Helical" evidence="1">
    <location>
        <begin position="245"/>
        <end position="266"/>
    </location>
</feature>
<dbReference type="Gene3D" id="1.10.600.10">
    <property type="entry name" value="Farnesyl Diphosphate Synthase"/>
    <property type="match status" value="1"/>
</dbReference>
<keyword evidence="1" id="KW-0812">Transmembrane</keyword>
<dbReference type="AlphaFoldDB" id="A0A7X0DM74"/>
<evidence type="ECO:0000256" key="1">
    <source>
        <dbReference type="SAM" id="Phobius"/>
    </source>
</evidence>
<comment type="caution">
    <text evidence="2">The sequence shown here is derived from an EMBL/GenBank/DDBJ whole genome shotgun (WGS) entry which is preliminary data.</text>
</comment>
<dbReference type="InterPro" id="IPR002060">
    <property type="entry name" value="Squ/phyt_synthse"/>
</dbReference>
<proteinExistence type="predicted"/>
<dbReference type="Proteomes" id="UP000544872">
    <property type="component" value="Unassembled WGS sequence"/>
</dbReference>
<keyword evidence="3" id="KW-1185">Reference proteome</keyword>
<dbReference type="Pfam" id="PF00494">
    <property type="entry name" value="SQS_PSY"/>
    <property type="match status" value="1"/>
</dbReference>
<evidence type="ECO:0000313" key="2">
    <source>
        <dbReference type="EMBL" id="MBB6209989.1"/>
    </source>
</evidence>
<evidence type="ECO:0000313" key="3">
    <source>
        <dbReference type="Proteomes" id="UP000544872"/>
    </source>
</evidence>
<name>A0A7X0DM74_NOVIT</name>
<dbReference type="PANTHER" id="PTHR31480">
    <property type="entry name" value="BIFUNCTIONAL LYCOPENE CYCLASE/PHYTOENE SYNTHASE"/>
    <property type="match status" value="1"/>
</dbReference>
<keyword evidence="1" id="KW-1133">Transmembrane helix</keyword>
<organism evidence="2 3">
    <name type="scientific">Novispirillum itersonii</name>
    <name type="common">Aquaspirillum itersonii</name>
    <dbReference type="NCBI Taxonomy" id="189"/>
    <lineage>
        <taxon>Bacteria</taxon>
        <taxon>Pseudomonadati</taxon>
        <taxon>Pseudomonadota</taxon>
        <taxon>Alphaproteobacteria</taxon>
        <taxon>Rhodospirillales</taxon>
        <taxon>Novispirillaceae</taxon>
        <taxon>Novispirillum</taxon>
    </lineage>
</organism>
<dbReference type="EMBL" id="JACIIX010000004">
    <property type="protein sequence ID" value="MBB6209989.1"/>
    <property type="molecule type" value="Genomic_DNA"/>
</dbReference>
<dbReference type="SUPFAM" id="SSF48576">
    <property type="entry name" value="Terpenoid synthases"/>
    <property type="match status" value="1"/>
</dbReference>